<evidence type="ECO:0000256" key="6">
    <source>
        <dbReference type="ARBA" id="ARBA00022806"/>
    </source>
</evidence>
<evidence type="ECO:0000256" key="5">
    <source>
        <dbReference type="ARBA" id="ARBA00022801"/>
    </source>
</evidence>
<dbReference type="EC" id="5.6.2.4" evidence="13 15"/>
<keyword evidence="9 15" id="KW-0233">DNA recombination</keyword>
<keyword evidence="8" id="KW-0238">DNA-binding</keyword>
<evidence type="ECO:0000256" key="10">
    <source>
        <dbReference type="ARBA" id="ARBA00023204"/>
    </source>
</evidence>
<evidence type="ECO:0000256" key="8">
    <source>
        <dbReference type="ARBA" id="ARBA00023125"/>
    </source>
</evidence>
<dbReference type="GO" id="GO:0006281">
    <property type="term" value="P:DNA repair"/>
    <property type="evidence" value="ECO:0007669"/>
    <property type="project" value="UniProtKB-UniRule"/>
</dbReference>
<dbReference type="GO" id="GO:0006310">
    <property type="term" value="P:DNA recombination"/>
    <property type="evidence" value="ECO:0007669"/>
    <property type="project" value="UniProtKB-UniRule"/>
</dbReference>
<dbReference type="InterPro" id="IPR004609">
    <property type="entry name" value="ATP-dep_DNA_helicase_RecG"/>
</dbReference>
<dbReference type="InterPro" id="IPR027417">
    <property type="entry name" value="P-loop_NTPase"/>
</dbReference>
<keyword evidence="19" id="KW-1185">Reference proteome</keyword>
<evidence type="ECO:0000256" key="15">
    <source>
        <dbReference type="RuleBase" id="RU363016"/>
    </source>
</evidence>
<evidence type="ECO:0000256" key="13">
    <source>
        <dbReference type="ARBA" id="ARBA00034808"/>
    </source>
</evidence>
<dbReference type="NCBIfam" id="NF008165">
    <property type="entry name" value="PRK10917.1-3"/>
    <property type="match status" value="1"/>
</dbReference>
<proteinExistence type="inferred from homology"/>
<feature type="domain" description="Helicase C-terminal" evidence="17">
    <location>
        <begin position="474"/>
        <end position="634"/>
    </location>
</feature>
<dbReference type="NCBIfam" id="NF008168">
    <property type="entry name" value="PRK10917.2-2"/>
    <property type="match status" value="1"/>
</dbReference>
<dbReference type="Proteomes" id="UP000042527">
    <property type="component" value="Unassembled WGS sequence"/>
</dbReference>
<evidence type="ECO:0000259" key="16">
    <source>
        <dbReference type="PROSITE" id="PS51192"/>
    </source>
</evidence>
<dbReference type="PANTHER" id="PTHR47964">
    <property type="entry name" value="ATP-DEPENDENT DNA HELICASE HOMOLOG RECG, CHLOROPLASTIC"/>
    <property type="match status" value="1"/>
</dbReference>
<dbReference type="NCBIfam" id="TIGR00643">
    <property type="entry name" value="recG"/>
    <property type="match status" value="1"/>
</dbReference>
<dbReference type="GO" id="GO:0005524">
    <property type="term" value="F:ATP binding"/>
    <property type="evidence" value="ECO:0007669"/>
    <property type="project" value="UniProtKB-KW"/>
</dbReference>
<dbReference type="InterPro" id="IPR014001">
    <property type="entry name" value="Helicase_ATP-bd"/>
</dbReference>
<evidence type="ECO:0000256" key="14">
    <source>
        <dbReference type="ARBA" id="ARBA00048988"/>
    </source>
</evidence>
<comment type="similarity">
    <text evidence="1 15">Belongs to the helicase family. RecG subfamily.</text>
</comment>
<dbReference type="InterPro" id="IPR001650">
    <property type="entry name" value="Helicase_C-like"/>
</dbReference>
<dbReference type="InterPro" id="IPR033454">
    <property type="entry name" value="RecG_wedge"/>
</dbReference>
<dbReference type="InterPro" id="IPR012340">
    <property type="entry name" value="NA-bd_OB-fold"/>
</dbReference>
<dbReference type="Pfam" id="PF19833">
    <property type="entry name" value="RecG_dom3_C"/>
    <property type="match status" value="1"/>
</dbReference>
<dbReference type="CDD" id="cd18811">
    <property type="entry name" value="SF2_C_RecG"/>
    <property type="match status" value="1"/>
</dbReference>
<dbReference type="CDD" id="cd04488">
    <property type="entry name" value="RecG_wedge_OBF"/>
    <property type="match status" value="1"/>
</dbReference>
<dbReference type="GO" id="GO:0016887">
    <property type="term" value="F:ATP hydrolysis activity"/>
    <property type="evidence" value="ECO:0007669"/>
    <property type="project" value="RHEA"/>
</dbReference>
<keyword evidence="6 15" id="KW-0347">Helicase</keyword>
<reference evidence="19" key="1">
    <citation type="submission" date="2015-01" db="EMBL/GenBank/DDBJ databases">
        <authorList>
            <person name="Manzoor Shahid"/>
            <person name="Zubair Saima"/>
        </authorList>
    </citation>
    <scope>NUCLEOTIDE SEQUENCE [LARGE SCALE GENOMIC DNA]</scope>
    <source>
        <strain evidence="19">V1</strain>
    </source>
</reference>
<dbReference type="PROSITE" id="PS51192">
    <property type="entry name" value="HELICASE_ATP_BIND_1"/>
    <property type="match status" value="1"/>
</dbReference>
<evidence type="ECO:0000256" key="11">
    <source>
        <dbReference type="ARBA" id="ARBA00023235"/>
    </source>
</evidence>
<dbReference type="PROSITE" id="PS51194">
    <property type="entry name" value="HELICASE_CTER"/>
    <property type="match status" value="1"/>
</dbReference>
<dbReference type="Pfam" id="PF17191">
    <property type="entry name" value="RecG_wedge"/>
    <property type="match status" value="1"/>
</dbReference>
<evidence type="ECO:0000313" key="18">
    <source>
        <dbReference type="EMBL" id="CEM62868.1"/>
    </source>
</evidence>
<keyword evidence="4 15" id="KW-0227">DNA damage</keyword>
<evidence type="ECO:0000256" key="3">
    <source>
        <dbReference type="ARBA" id="ARBA00022741"/>
    </source>
</evidence>
<evidence type="ECO:0000256" key="9">
    <source>
        <dbReference type="ARBA" id="ARBA00023172"/>
    </source>
</evidence>
<evidence type="ECO:0000256" key="2">
    <source>
        <dbReference type="ARBA" id="ARBA00017846"/>
    </source>
</evidence>
<evidence type="ECO:0000256" key="1">
    <source>
        <dbReference type="ARBA" id="ARBA00007504"/>
    </source>
</evidence>
<evidence type="ECO:0000256" key="4">
    <source>
        <dbReference type="ARBA" id="ARBA00022763"/>
    </source>
</evidence>
<dbReference type="InterPro" id="IPR011545">
    <property type="entry name" value="DEAD/DEAH_box_helicase_dom"/>
</dbReference>
<dbReference type="Gene3D" id="3.40.50.300">
    <property type="entry name" value="P-loop containing nucleotide triphosphate hydrolases"/>
    <property type="match status" value="2"/>
</dbReference>
<dbReference type="InterPro" id="IPR045562">
    <property type="entry name" value="RecG_dom3_C"/>
</dbReference>
<dbReference type="InterPro" id="IPR047112">
    <property type="entry name" value="RecG/Mfd"/>
</dbReference>
<feature type="domain" description="Helicase ATP-binding" evidence="16">
    <location>
        <begin position="287"/>
        <end position="455"/>
    </location>
</feature>
<gene>
    <name evidence="18" type="primary">recG</name>
    <name evidence="18" type="ORF">TPHV1_50128</name>
</gene>
<dbReference type="Gene3D" id="2.40.50.140">
    <property type="entry name" value="Nucleic acid-binding proteins"/>
    <property type="match status" value="1"/>
</dbReference>
<evidence type="ECO:0000256" key="7">
    <source>
        <dbReference type="ARBA" id="ARBA00022840"/>
    </source>
</evidence>
<protein>
    <recommendedName>
        <fullName evidence="2 15">ATP-dependent DNA helicase RecG</fullName>
        <ecNumber evidence="13 15">5.6.2.4</ecNumber>
    </recommendedName>
</protein>
<keyword evidence="11" id="KW-0413">Isomerase</keyword>
<evidence type="ECO:0000259" key="17">
    <source>
        <dbReference type="PROSITE" id="PS51194"/>
    </source>
</evidence>
<keyword evidence="10 15" id="KW-0234">DNA repair</keyword>
<dbReference type="EMBL" id="CDNC01000045">
    <property type="protein sequence ID" value="CEM62868.1"/>
    <property type="molecule type" value="Genomic_DNA"/>
</dbReference>
<dbReference type="GO" id="GO:0043138">
    <property type="term" value="F:3'-5' DNA helicase activity"/>
    <property type="evidence" value="ECO:0007669"/>
    <property type="project" value="UniProtKB-EC"/>
</dbReference>
<keyword evidence="5 15" id="KW-0378">Hydrolase</keyword>
<dbReference type="GO" id="GO:0003677">
    <property type="term" value="F:DNA binding"/>
    <property type="evidence" value="ECO:0007669"/>
    <property type="project" value="UniProtKB-KW"/>
</dbReference>
<dbReference type="SMART" id="SM00487">
    <property type="entry name" value="DEXDc"/>
    <property type="match status" value="1"/>
</dbReference>
<comment type="catalytic activity">
    <reaction evidence="14 15">
        <text>ATP + H2O = ADP + phosphate + H(+)</text>
        <dbReference type="Rhea" id="RHEA:13065"/>
        <dbReference type="ChEBI" id="CHEBI:15377"/>
        <dbReference type="ChEBI" id="CHEBI:15378"/>
        <dbReference type="ChEBI" id="CHEBI:30616"/>
        <dbReference type="ChEBI" id="CHEBI:43474"/>
        <dbReference type="ChEBI" id="CHEBI:456216"/>
        <dbReference type="EC" id="5.6.2.4"/>
    </reaction>
</comment>
<evidence type="ECO:0000313" key="19">
    <source>
        <dbReference type="Proteomes" id="UP000042527"/>
    </source>
</evidence>
<dbReference type="PANTHER" id="PTHR47964:SF1">
    <property type="entry name" value="ATP-DEPENDENT DNA HELICASE HOMOLOG RECG, CHLOROPLASTIC"/>
    <property type="match status" value="1"/>
</dbReference>
<accession>A0A0B7GWH0</accession>
<dbReference type="Pfam" id="PF00270">
    <property type="entry name" value="DEAD"/>
    <property type="match status" value="1"/>
</dbReference>
<keyword evidence="7 15" id="KW-0067">ATP-binding</keyword>
<dbReference type="SUPFAM" id="SSF50249">
    <property type="entry name" value="Nucleic acid-binding proteins"/>
    <property type="match status" value="1"/>
</dbReference>
<keyword evidence="3 15" id="KW-0547">Nucleotide-binding</keyword>
<dbReference type="AlphaFoldDB" id="A0A0B7GWH0"/>
<dbReference type="SMART" id="SM00490">
    <property type="entry name" value="HELICc"/>
    <property type="match status" value="1"/>
</dbReference>
<dbReference type="SUPFAM" id="SSF52540">
    <property type="entry name" value="P-loop containing nucleoside triphosphate hydrolases"/>
    <property type="match status" value="1"/>
</dbReference>
<name>A0A0B7GWH0_TREPH</name>
<dbReference type="Pfam" id="PF00271">
    <property type="entry name" value="Helicase_C"/>
    <property type="match status" value="1"/>
</dbReference>
<sequence length="686" mass="76420">MRMRVAEIQVPVSHLPGAGAVTVTQLSRLGVQTVGDILLLWPRTWEDRTRVDFLADYDSVQKLQVRVKVVGQEWFGFGRMRTLKLIIQDECGSFAELACFNRNFLENAFPVGAEAVVYGSFYYKYGKLQSSAFEIEKPESAEQKILPVYPLTHGLGQAKLRKLIQTALRQYARGIDSELPAEVMEKYGLPTKQQILFFMHSPQTVQETEQARHALIFEEFFIFQTELGKRSIQRRGKLPYFSETESEFASSKPRQPVLTQLQQQLLKRLPFALTADQRTVTAEVNEDLEGTEPMARLIQGDVGSGKTLTAFLACLNVIEKGGQAAFLAPTELLARQHAENAAKLLEPLGVRLAFLTGNVKAKGRSHLLAALADGSIDLVLGTHALFSSGVSYKNLRLAVVDEQHRFGVLQRSAIIQKGVEGSKEKKPPHFLMMSATPIPRTLALSVFGDLDISVIKTMPEGRKPVITYVASQAKAEKVYTFIGKEIAAGRQAYFVYPLIEDSESLSLKSAEQMYQYLQQGFPRHKVALIHSKIPENEQKEIMEEFKAGKIHILAATSVIEVGVDVPNATCMVIEHSERFGLSALHQLRGRVGRGGEQAYCFLMYGKNITNDGKTRLSIMKETTDGFVIAEEDLKLRGPGDIGGIEQSGYLGFNLADPMRDYTLLQKARQAAFAILEKTMQKESEPL</sequence>
<dbReference type="CDD" id="cd17992">
    <property type="entry name" value="DEXHc_RecG"/>
    <property type="match status" value="1"/>
</dbReference>
<comment type="function">
    <text evidence="15">Plays a critical role in recombination and DNA repair. Helps process Holliday junction intermediates to mature products by catalyzing branch migration. Has replication fork regression activity, unwinds stalled or blocked replication forks to make a HJ that can be resolved. Has a DNA unwinding activity characteristic of a DNA helicase with 3'-5' polarity.</text>
</comment>
<comment type="catalytic activity">
    <reaction evidence="12 15">
        <text>Couples ATP hydrolysis with the unwinding of duplex DNA by translocating in the 3'-5' direction.</text>
        <dbReference type="EC" id="5.6.2.4"/>
    </reaction>
</comment>
<organism evidence="18 19">
    <name type="scientific">Treponema phagedenis</name>
    <dbReference type="NCBI Taxonomy" id="162"/>
    <lineage>
        <taxon>Bacteria</taxon>
        <taxon>Pseudomonadati</taxon>
        <taxon>Spirochaetota</taxon>
        <taxon>Spirochaetia</taxon>
        <taxon>Spirochaetales</taxon>
        <taxon>Treponemataceae</taxon>
        <taxon>Treponema</taxon>
    </lineage>
</organism>
<evidence type="ECO:0000256" key="12">
    <source>
        <dbReference type="ARBA" id="ARBA00034617"/>
    </source>
</evidence>